<evidence type="ECO:0000256" key="1">
    <source>
        <dbReference type="SAM" id="MobiDB-lite"/>
    </source>
</evidence>
<name>A0A9N7UIR2_PLEPL</name>
<reference evidence="2" key="1">
    <citation type="submission" date="2020-03" db="EMBL/GenBank/DDBJ databases">
        <authorList>
            <person name="Weist P."/>
        </authorList>
    </citation>
    <scope>NUCLEOTIDE SEQUENCE</scope>
</reference>
<sequence>MQACGERLNPLNLVDIEASWQHAHHNGRETVLLHLYSPGQQLCYRSKRVWGGRKGVREESVPLRSSAVTTPALPGEESAPLTSPRRSAAPRYISSVPP</sequence>
<dbReference type="Proteomes" id="UP001153269">
    <property type="component" value="Unassembled WGS sequence"/>
</dbReference>
<keyword evidence="3" id="KW-1185">Reference proteome</keyword>
<proteinExistence type="predicted"/>
<dbReference type="AlphaFoldDB" id="A0A9N7UIR2"/>
<evidence type="ECO:0000313" key="2">
    <source>
        <dbReference type="EMBL" id="CAB1431157.1"/>
    </source>
</evidence>
<feature type="region of interest" description="Disordered" evidence="1">
    <location>
        <begin position="54"/>
        <end position="98"/>
    </location>
</feature>
<dbReference type="EMBL" id="CADEAL010001313">
    <property type="protein sequence ID" value="CAB1431157.1"/>
    <property type="molecule type" value="Genomic_DNA"/>
</dbReference>
<comment type="caution">
    <text evidence="2">The sequence shown here is derived from an EMBL/GenBank/DDBJ whole genome shotgun (WGS) entry which is preliminary data.</text>
</comment>
<evidence type="ECO:0000313" key="3">
    <source>
        <dbReference type="Proteomes" id="UP001153269"/>
    </source>
</evidence>
<protein>
    <submittedName>
        <fullName evidence="2">Uncharacterized protein</fullName>
    </submittedName>
</protein>
<gene>
    <name evidence="2" type="ORF">PLEPLA_LOCUS19156</name>
</gene>
<organism evidence="2 3">
    <name type="scientific">Pleuronectes platessa</name>
    <name type="common">European plaice</name>
    <dbReference type="NCBI Taxonomy" id="8262"/>
    <lineage>
        <taxon>Eukaryota</taxon>
        <taxon>Metazoa</taxon>
        <taxon>Chordata</taxon>
        <taxon>Craniata</taxon>
        <taxon>Vertebrata</taxon>
        <taxon>Euteleostomi</taxon>
        <taxon>Actinopterygii</taxon>
        <taxon>Neopterygii</taxon>
        <taxon>Teleostei</taxon>
        <taxon>Neoteleostei</taxon>
        <taxon>Acanthomorphata</taxon>
        <taxon>Carangaria</taxon>
        <taxon>Pleuronectiformes</taxon>
        <taxon>Pleuronectoidei</taxon>
        <taxon>Pleuronectidae</taxon>
        <taxon>Pleuronectes</taxon>
    </lineage>
</organism>
<accession>A0A9N7UIR2</accession>